<dbReference type="EMBL" id="BPLR01002477">
    <property type="protein sequence ID" value="GIX74148.1"/>
    <property type="molecule type" value="Genomic_DNA"/>
</dbReference>
<name>A0AAV4MQR5_CAEEX</name>
<feature type="non-terminal residue" evidence="1">
    <location>
        <position position="1"/>
    </location>
</feature>
<gene>
    <name evidence="1" type="ORF">CEXT_617901</name>
</gene>
<evidence type="ECO:0000313" key="2">
    <source>
        <dbReference type="Proteomes" id="UP001054945"/>
    </source>
</evidence>
<proteinExistence type="predicted"/>
<dbReference type="Proteomes" id="UP001054945">
    <property type="component" value="Unassembled WGS sequence"/>
</dbReference>
<keyword evidence="2" id="KW-1185">Reference proteome</keyword>
<sequence>GTGDLSDGTVLPYPTPFVGQFVAFLMGRRLPNLDMGKPTDCSNCKYLCQRIRFSCSLVAHIEIKSQLRNSASQISMGPETKINPPKGWSIYTPKRSPGRCDSVLGPIRQGNPFQKPSQKQGPFHSRLHSCVITHPHTAVRVPKNGSFNRPRPISSLRRYTGAIIPRHATLKTRTHYGRTEKKTKAIEMMNLAKNFSTSNCRALRLRHGRQVSWMRPPKSEIGIESCDVMGDGFTSQTETPPT</sequence>
<comment type="caution">
    <text evidence="1">The sequence shown here is derived from an EMBL/GenBank/DDBJ whole genome shotgun (WGS) entry which is preliminary data.</text>
</comment>
<accession>A0AAV4MQR5</accession>
<protein>
    <submittedName>
        <fullName evidence="1">Uncharacterized protein</fullName>
    </submittedName>
</protein>
<reference evidence="1 2" key="1">
    <citation type="submission" date="2021-06" db="EMBL/GenBank/DDBJ databases">
        <title>Caerostris extrusa draft genome.</title>
        <authorList>
            <person name="Kono N."/>
            <person name="Arakawa K."/>
        </authorList>
    </citation>
    <scope>NUCLEOTIDE SEQUENCE [LARGE SCALE GENOMIC DNA]</scope>
</reference>
<organism evidence="1 2">
    <name type="scientific">Caerostris extrusa</name>
    <name type="common">Bark spider</name>
    <name type="synonym">Caerostris bankana</name>
    <dbReference type="NCBI Taxonomy" id="172846"/>
    <lineage>
        <taxon>Eukaryota</taxon>
        <taxon>Metazoa</taxon>
        <taxon>Ecdysozoa</taxon>
        <taxon>Arthropoda</taxon>
        <taxon>Chelicerata</taxon>
        <taxon>Arachnida</taxon>
        <taxon>Araneae</taxon>
        <taxon>Araneomorphae</taxon>
        <taxon>Entelegynae</taxon>
        <taxon>Araneoidea</taxon>
        <taxon>Araneidae</taxon>
        <taxon>Caerostris</taxon>
    </lineage>
</organism>
<evidence type="ECO:0000313" key="1">
    <source>
        <dbReference type="EMBL" id="GIX74148.1"/>
    </source>
</evidence>
<dbReference type="AlphaFoldDB" id="A0AAV4MQR5"/>